<protein>
    <submittedName>
        <fullName evidence="1">Uncharacterized protein</fullName>
    </submittedName>
</protein>
<evidence type="ECO:0000313" key="2">
    <source>
        <dbReference type="Proteomes" id="UP000887159"/>
    </source>
</evidence>
<comment type="caution">
    <text evidence="1">The sequence shown here is derived from an EMBL/GenBank/DDBJ whole genome shotgun (WGS) entry which is preliminary data.</text>
</comment>
<keyword evidence="2" id="KW-1185">Reference proteome</keyword>
<dbReference type="Proteomes" id="UP000887159">
    <property type="component" value="Unassembled WGS sequence"/>
</dbReference>
<accession>A0A8X6WIL5</accession>
<organism evidence="1 2">
    <name type="scientific">Trichonephila clavipes</name>
    <name type="common">Golden silk orbweaver</name>
    <name type="synonym">Nephila clavipes</name>
    <dbReference type="NCBI Taxonomy" id="2585209"/>
    <lineage>
        <taxon>Eukaryota</taxon>
        <taxon>Metazoa</taxon>
        <taxon>Ecdysozoa</taxon>
        <taxon>Arthropoda</taxon>
        <taxon>Chelicerata</taxon>
        <taxon>Arachnida</taxon>
        <taxon>Araneae</taxon>
        <taxon>Araneomorphae</taxon>
        <taxon>Entelegynae</taxon>
        <taxon>Araneoidea</taxon>
        <taxon>Nephilidae</taxon>
        <taxon>Trichonephila</taxon>
    </lineage>
</organism>
<dbReference type="EMBL" id="BMAU01021428">
    <property type="protein sequence ID" value="GFY34806.1"/>
    <property type="molecule type" value="Genomic_DNA"/>
</dbReference>
<name>A0A8X6WIL5_TRICX</name>
<evidence type="ECO:0000313" key="1">
    <source>
        <dbReference type="EMBL" id="GFY34806.1"/>
    </source>
</evidence>
<reference evidence="1" key="1">
    <citation type="submission" date="2020-08" db="EMBL/GenBank/DDBJ databases">
        <title>Multicomponent nature underlies the extraordinary mechanical properties of spider dragline silk.</title>
        <authorList>
            <person name="Kono N."/>
            <person name="Nakamura H."/>
            <person name="Mori M."/>
            <person name="Yoshida Y."/>
            <person name="Ohtoshi R."/>
            <person name="Malay A.D."/>
            <person name="Moran D.A.P."/>
            <person name="Tomita M."/>
            <person name="Numata K."/>
            <person name="Arakawa K."/>
        </authorList>
    </citation>
    <scope>NUCLEOTIDE SEQUENCE</scope>
</reference>
<proteinExistence type="predicted"/>
<sequence>MAAPLSTYTKEESRAVIRFLSVEDAIPAVDTSHTFHTCTLPALYPELLTNCPQWLTAMNYHLYPMSQTLFPVERSVLQDDNALVHISHYVETWLYEYEDEVEHLTWDP</sequence>
<dbReference type="AlphaFoldDB" id="A0A8X6WIL5"/>
<gene>
    <name evidence="1" type="ORF">TNCV_845011</name>
</gene>